<dbReference type="GO" id="GO:0043590">
    <property type="term" value="C:bacterial nucleoid"/>
    <property type="evidence" value="ECO:0007669"/>
    <property type="project" value="TreeGrafter"/>
</dbReference>
<evidence type="ECO:0000256" key="3">
    <source>
        <dbReference type="ARBA" id="ARBA00022296"/>
    </source>
</evidence>
<evidence type="ECO:0000313" key="9">
    <source>
        <dbReference type="Proteomes" id="UP000316665"/>
    </source>
</evidence>
<dbReference type="InterPro" id="IPR036390">
    <property type="entry name" value="WH_DNA-bd_sf"/>
</dbReference>
<dbReference type="NCBIfam" id="NF001464">
    <property type="entry name" value="PRK00321.1-5"/>
    <property type="match status" value="1"/>
</dbReference>
<comment type="similarity">
    <text evidence="2 6">Belongs to the RdgC family.</text>
</comment>
<dbReference type="AlphaFoldDB" id="A0A4Y6RA38"/>
<evidence type="ECO:0000256" key="1">
    <source>
        <dbReference type="ARBA" id="ARBA00004453"/>
    </source>
</evidence>
<dbReference type="InterPro" id="IPR018541">
    <property type="entry name" value="Ftsk_gamma"/>
</dbReference>
<dbReference type="PANTHER" id="PTHR38103:SF1">
    <property type="entry name" value="RECOMBINATION-ASSOCIATED PROTEIN RDGC"/>
    <property type="match status" value="1"/>
</dbReference>
<dbReference type="NCBIfam" id="NF001463">
    <property type="entry name" value="PRK00321.1-4"/>
    <property type="match status" value="1"/>
</dbReference>
<keyword evidence="5 6" id="KW-0233">DNA recombination</keyword>
<dbReference type="Pfam" id="PF09397">
    <property type="entry name" value="FtsK_gamma"/>
    <property type="match status" value="1"/>
</dbReference>
<reference evidence="8 9" key="1">
    <citation type="submission" date="2019-06" db="EMBL/GenBank/DDBJ databases">
        <title>Complete genome sequence of Janthinobacterium sp. SNU WT3 isolated from diseased rainbow trout.</title>
        <authorList>
            <person name="Oh W.T."/>
            <person name="Park S.C."/>
        </authorList>
    </citation>
    <scope>NUCLEOTIDE SEQUENCE [LARGE SCALE GENOMIC DNA]</scope>
    <source>
        <strain evidence="8 9">SNU WT3</strain>
    </source>
</reference>
<evidence type="ECO:0000256" key="6">
    <source>
        <dbReference type="HAMAP-Rule" id="MF_00194"/>
    </source>
</evidence>
<comment type="function">
    <text evidence="6">May be involved in recombination.</text>
</comment>
<evidence type="ECO:0000256" key="2">
    <source>
        <dbReference type="ARBA" id="ARBA00008657"/>
    </source>
</evidence>
<protein>
    <recommendedName>
        <fullName evidence="3 6">Recombination-associated protein RdgC</fullName>
    </recommendedName>
</protein>
<dbReference type="GO" id="GO:0006310">
    <property type="term" value="P:DNA recombination"/>
    <property type="evidence" value="ECO:0007669"/>
    <property type="project" value="UniProtKB-UniRule"/>
</dbReference>
<organism evidence="8 9">
    <name type="scientific">Janthinobacterium tructae</name>
    <dbReference type="NCBI Taxonomy" id="2590869"/>
    <lineage>
        <taxon>Bacteria</taxon>
        <taxon>Pseudomonadati</taxon>
        <taxon>Pseudomonadota</taxon>
        <taxon>Betaproteobacteria</taxon>
        <taxon>Burkholderiales</taxon>
        <taxon>Oxalobacteraceae</taxon>
        <taxon>Janthinobacterium</taxon>
    </lineage>
</organism>
<dbReference type="Proteomes" id="UP000316665">
    <property type="component" value="Chromosome"/>
</dbReference>
<dbReference type="OrthoDB" id="5290530at2"/>
<dbReference type="SMART" id="SM00843">
    <property type="entry name" value="Ftsk_gamma"/>
    <property type="match status" value="1"/>
</dbReference>
<dbReference type="Gene3D" id="1.10.10.10">
    <property type="entry name" value="Winged helix-like DNA-binding domain superfamily/Winged helix DNA-binding domain"/>
    <property type="match status" value="1"/>
</dbReference>
<dbReference type="EMBL" id="CP041185">
    <property type="protein sequence ID" value="QDG69380.1"/>
    <property type="molecule type" value="Genomic_DNA"/>
</dbReference>
<evidence type="ECO:0000256" key="4">
    <source>
        <dbReference type="ARBA" id="ARBA00022490"/>
    </source>
</evidence>
<dbReference type="SUPFAM" id="SSF46785">
    <property type="entry name" value="Winged helix' DNA-binding domain"/>
    <property type="match status" value="1"/>
</dbReference>
<dbReference type="PANTHER" id="PTHR38103">
    <property type="entry name" value="RECOMBINATION-ASSOCIATED PROTEIN RDGC"/>
    <property type="match status" value="1"/>
</dbReference>
<dbReference type="InterPro" id="IPR036388">
    <property type="entry name" value="WH-like_DNA-bd_sf"/>
</dbReference>
<dbReference type="GO" id="GO:0003690">
    <property type="term" value="F:double-stranded DNA binding"/>
    <property type="evidence" value="ECO:0007669"/>
    <property type="project" value="TreeGrafter"/>
</dbReference>
<proteinExistence type="inferred from homology"/>
<accession>A0A4Y6RA38</accession>
<dbReference type="GO" id="GO:0005737">
    <property type="term" value="C:cytoplasm"/>
    <property type="evidence" value="ECO:0007669"/>
    <property type="project" value="UniProtKB-UniRule"/>
</dbReference>
<evidence type="ECO:0000259" key="7">
    <source>
        <dbReference type="SMART" id="SM00843"/>
    </source>
</evidence>
<feature type="domain" description="FtsK gamma" evidence="7">
    <location>
        <begin position="441"/>
        <end position="506"/>
    </location>
</feature>
<dbReference type="KEGG" id="jas:FJQ89_02335"/>
<dbReference type="GO" id="GO:0000018">
    <property type="term" value="P:regulation of DNA recombination"/>
    <property type="evidence" value="ECO:0007669"/>
    <property type="project" value="TreeGrafter"/>
</dbReference>
<evidence type="ECO:0000313" key="8">
    <source>
        <dbReference type="EMBL" id="QDG69380.1"/>
    </source>
</evidence>
<dbReference type="InterPro" id="IPR007476">
    <property type="entry name" value="RdgC"/>
</dbReference>
<evidence type="ECO:0000256" key="5">
    <source>
        <dbReference type="ARBA" id="ARBA00023172"/>
    </source>
</evidence>
<dbReference type="Pfam" id="PF04381">
    <property type="entry name" value="RdgC"/>
    <property type="match status" value="1"/>
</dbReference>
<name>A0A4Y6RA38_9BURK</name>
<gene>
    <name evidence="6" type="primary">rdgC</name>
    <name evidence="8" type="ORF">FJQ89_02335</name>
</gene>
<sequence length="508" mass="55347">MFFKNLQIYRLPAAWAMTAAVLEQALAPQQFTPATSMDLVRQGWAAPRGAGAPLVHAVGGQFLLQLKTEKKLLPSTVVNQVAAARALEMEETQGFAPGKKAMKELKERVTDELLPRAFAILSTTAVWIDPVNGWLVVDAASPAKADEVIKLLLKSVDKLPLESLRVQRSPVGAMTEWLQADESPAGFTVDQDAIMRATGESKAQVAYKRHTLEADDIRRHIAAGKQCTRLAMTWSDKISFVLDESLAIKSVKPLEIIKESATRNDDERFDSDFALMSGELAKLLAELVEALGGEADVETQAPGPAAAGQQKIERAVNLTADLYKLRTRYRDVLNELYDSTVQPAVARVREHMAETAEGAIKSALTLAKELPGGSQSADLLLVAAVEIMEPSPRPAKGHEPVREQRQVLSLNDHIAGQLAQRGLTMHDLEPRAADAVPPGDGSTTDPLYDQAVEVVRTQQRASISLVQRHLRIGYNRAARLIETLEQLGVVGAMEPNGHREVLEQVVAT</sequence>
<keyword evidence="4 6" id="KW-0963">Cytoplasm</keyword>
<keyword evidence="9" id="KW-1185">Reference proteome</keyword>
<comment type="subcellular location">
    <subcellularLocation>
        <location evidence="1 6">Cytoplasm</location>
        <location evidence="1 6">Nucleoid</location>
    </subcellularLocation>
</comment>
<dbReference type="HAMAP" id="MF_00194">
    <property type="entry name" value="RdgC"/>
    <property type="match status" value="1"/>
</dbReference>